<feature type="region of interest" description="Disordered" evidence="1">
    <location>
        <begin position="45"/>
        <end position="81"/>
    </location>
</feature>
<dbReference type="PANTHER" id="PTHR34364">
    <property type="entry name" value="WAS/WASL-INTERACTING FAMILY PROTEIN"/>
    <property type="match status" value="1"/>
</dbReference>
<accession>A0AAP0RCG7</accession>
<feature type="transmembrane region" description="Helical" evidence="2">
    <location>
        <begin position="22"/>
        <end position="39"/>
    </location>
</feature>
<keyword evidence="2" id="KW-0812">Transmembrane</keyword>
<gene>
    <name evidence="3" type="ORF">L1049_022463</name>
</gene>
<evidence type="ECO:0000313" key="4">
    <source>
        <dbReference type="Proteomes" id="UP001415857"/>
    </source>
</evidence>
<keyword evidence="4" id="KW-1185">Reference proteome</keyword>
<protein>
    <submittedName>
        <fullName evidence="3">Uncharacterized protein</fullName>
    </submittedName>
</protein>
<feature type="compositionally biased region" description="Basic and acidic residues" evidence="1">
    <location>
        <begin position="45"/>
        <end position="54"/>
    </location>
</feature>
<dbReference type="Proteomes" id="UP001415857">
    <property type="component" value="Unassembled WGS sequence"/>
</dbReference>
<comment type="caution">
    <text evidence="3">The sequence shown here is derived from an EMBL/GenBank/DDBJ whole genome shotgun (WGS) entry which is preliminary data.</text>
</comment>
<organism evidence="3 4">
    <name type="scientific">Liquidambar formosana</name>
    <name type="common">Formosan gum</name>
    <dbReference type="NCBI Taxonomy" id="63359"/>
    <lineage>
        <taxon>Eukaryota</taxon>
        <taxon>Viridiplantae</taxon>
        <taxon>Streptophyta</taxon>
        <taxon>Embryophyta</taxon>
        <taxon>Tracheophyta</taxon>
        <taxon>Spermatophyta</taxon>
        <taxon>Magnoliopsida</taxon>
        <taxon>eudicotyledons</taxon>
        <taxon>Gunneridae</taxon>
        <taxon>Pentapetalae</taxon>
        <taxon>Saxifragales</taxon>
        <taxon>Altingiaceae</taxon>
        <taxon>Liquidambar</taxon>
    </lineage>
</organism>
<keyword evidence="2" id="KW-0472">Membrane</keyword>
<evidence type="ECO:0000313" key="3">
    <source>
        <dbReference type="EMBL" id="KAK9275202.1"/>
    </source>
</evidence>
<dbReference type="PANTHER" id="PTHR34364:SF9">
    <property type="match status" value="1"/>
</dbReference>
<name>A0AAP0RCG7_LIQFO</name>
<keyword evidence="2" id="KW-1133">Transmembrane helix</keyword>
<evidence type="ECO:0000256" key="2">
    <source>
        <dbReference type="SAM" id="Phobius"/>
    </source>
</evidence>
<sequence length="144" mass="16142">METPPQPPSQPNKGLLAQRYKPVWRLLLISNLALGAYIFSRARKKDTGIEDGKATPEVSSPPIVNTPIADTRTPVPEVPSLPPPIIEPVKLHGSIPADQQLELFNWILGERGKIEPKDPEEKKRIDEEKAILEQYIREKSIPNL</sequence>
<proteinExistence type="predicted"/>
<dbReference type="AlphaFoldDB" id="A0AAP0RCG7"/>
<reference evidence="3 4" key="1">
    <citation type="journal article" date="2024" name="Plant J.">
        <title>Genome sequences and population genomics reveal climatic adaptation and genomic divergence between two closely related sweetgum species.</title>
        <authorList>
            <person name="Xu W.Q."/>
            <person name="Ren C.Q."/>
            <person name="Zhang X.Y."/>
            <person name="Comes H.P."/>
            <person name="Liu X.H."/>
            <person name="Li Y.G."/>
            <person name="Kettle C.J."/>
            <person name="Jalonen R."/>
            <person name="Gaisberger H."/>
            <person name="Ma Y.Z."/>
            <person name="Qiu Y.X."/>
        </authorList>
    </citation>
    <scope>NUCLEOTIDE SEQUENCE [LARGE SCALE GENOMIC DNA]</scope>
    <source>
        <strain evidence="3">Hangzhou</strain>
    </source>
</reference>
<evidence type="ECO:0000256" key="1">
    <source>
        <dbReference type="SAM" id="MobiDB-lite"/>
    </source>
</evidence>
<dbReference type="EMBL" id="JBBPBK010000011">
    <property type="protein sequence ID" value="KAK9275202.1"/>
    <property type="molecule type" value="Genomic_DNA"/>
</dbReference>